<gene>
    <name evidence="1" type="ORF">SAMN06295912_10673</name>
</gene>
<dbReference type="EMBL" id="FZOS01000006">
    <property type="protein sequence ID" value="SNS42457.1"/>
    <property type="molecule type" value="Genomic_DNA"/>
</dbReference>
<dbReference type="OrthoDB" id="9790710at2"/>
<dbReference type="RefSeq" id="WP_089219015.1">
    <property type="nucleotide sequence ID" value="NZ_FZOS01000006.1"/>
</dbReference>
<dbReference type="Proteomes" id="UP000198281">
    <property type="component" value="Unassembled WGS sequence"/>
</dbReference>
<dbReference type="PANTHER" id="PTHR12526">
    <property type="entry name" value="GLYCOSYLTRANSFERASE"/>
    <property type="match status" value="1"/>
</dbReference>
<dbReference type="Gene3D" id="3.40.50.2000">
    <property type="entry name" value="Glycogen Phosphorylase B"/>
    <property type="match status" value="2"/>
</dbReference>
<dbReference type="SUPFAM" id="SSF53756">
    <property type="entry name" value="UDP-Glycosyltransferase/glycogen phosphorylase"/>
    <property type="match status" value="1"/>
</dbReference>
<protein>
    <submittedName>
        <fullName evidence="1">Glycosyl transferases group 1</fullName>
    </submittedName>
</protein>
<proteinExistence type="predicted"/>
<organism evidence="1 2">
    <name type="scientific">Edaphosphingomonas laterariae</name>
    <dbReference type="NCBI Taxonomy" id="861865"/>
    <lineage>
        <taxon>Bacteria</taxon>
        <taxon>Pseudomonadati</taxon>
        <taxon>Pseudomonadota</taxon>
        <taxon>Alphaproteobacteria</taxon>
        <taxon>Sphingomonadales</taxon>
        <taxon>Rhizorhabdaceae</taxon>
        <taxon>Edaphosphingomonas</taxon>
    </lineage>
</organism>
<evidence type="ECO:0000313" key="2">
    <source>
        <dbReference type="Proteomes" id="UP000198281"/>
    </source>
</evidence>
<evidence type="ECO:0000313" key="1">
    <source>
        <dbReference type="EMBL" id="SNS42457.1"/>
    </source>
</evidence>
<accession>A0A239ECX2</accession>
<reference evidence="2" key="1">
    <citation type="submission" date="2017-06" db="EMBL/GenBank/DDBJ databases">
        <authorList>
            <person name="Varghese N."/>
            <person name="Submissions S."/>
        </authorList>
    </citation>
    <scope>NUCLEOTIDE SEQUENCE [LARGE SCALE GENOMIC DNA]</scope>
    <source>
        <strain evidence="2">LNB2</strain>
    </source>
</reference>
<dbReference type="AlphaFoldDB" id="A0A239ECX2"/>
<name>A0A239ECX2_9SPHN</name>
<keyword evidence="1" id="KW-0808">Transferase</keyword>
<sequence>MRAERVGEVDGSPGWRGGAGPRVVIVPSVFAAPGDGGIFLDDKAISGLATWHRDWPGPVRAIFRRGPQATISFGRLYDPQALGFEIALADAEAPIPDALIADADIILAGGDDIRDFPMLAQARRLGVAIVYIIENLLRTRLQINASANIGAWQTLKSAVWAAGMELRRRRIFRGADGLQANGTPAADLYGRINPQTLCFFDTRLPVSMMADDAAMATRADRLRGGRPLRLAFTGRLEALKGADHLVPVARELAARGIAFHLDIFGTGSQSDAIGRAIGEAGLGDRVTLHGGVDFETRLMPYLREQVDLFVCCHRQSDPSCTYLETFGCGVPMVAYENLAFDGIVRLAPVGWSVRRDDPAAMADRIATLDRDREALCAAAIAARRFAGQHDMSATFAARQQHLLGLLDHAGRCAA</sequence>
<keyword evidence="2" id="KW-1185">Reference proteome</keyword>
<dbReference type="GO" id="GO:0016740">
    <property type="term" value="F:transferase activity"/>
    <property type="evidence" value="ECO:0007669"/>
    <property type="project" value="UniProtKB-KW"/>
</dbReference>
<dbReference type="Pfam" id="PF13692">
    <property type="entry name" value="Glyco_trans_1_4"/>
    <property type="match status" value="1"/>
</dbReference>